<dbReference type="CDD" id="cd06261">
    <property type="entry name" value="TM_PBP2"/>
    <property type="match status" value="1"/>
</dbReference>
<organism evidence="9 10">
    <name type="scientific">Devosia yakushimensis</name>
    <dbReference type="NCBI Taxonomy" id="470028"/>
    <lineage>
        <taxon>Bacteria</taxon>
        <taxon>Pseudomonadati</taxon>
        <taxon>Pseudomonadota</taxon>
        <taxon>Alphaproteobacteria</taxon>
        <taxon>Hyphomicrobiales</taxon>
        <taxon>Devosiaceae</taxon>
        <taxon>Devosia</taxon>
    </lineage>
</organism>
<feature type="transmembrane region" description="Helical" evidence="7">
    <location>
        <begin position="136"/>
        <end position="161"/>
    </location>
</feature>
<reference evidence="9" key="2">
    <citation type="submission" date="2023-01" db="EMBL/GenBank/DDBJ databases">
        <title>Draft genome sequence of Devosia yakushimensis strain NBRC 103855.</title>
        <authorList>
            <person name="Sun Q."/>
            <person name="Mori K."/>
        </authorList>
    </citation>
    <scope>NUCLEOTIDE SEQUENCE</scope>
    <source>
        <strain evidence="9">NBRC 103855</strain>
    </source>
</reference>
<evidence type="ECO:0000256" key="7">
    <source>
        <dbReference type="RuleBase" id="RU363032"/>
    </source>
</evidence>
<keyword evidence="4 7" id="KW-0812">Transmembrane</keyword>
<accession>A0ABQ5UIX5</accession>
<evidence type="ECO:0000256" key="5">
    <source>
        <dbReference type="ARBA" id="ARBA00022989"/>
    </source>
</evidence>
<evidence type="ECO:0000313" key="10">
    <source>
        <dbReference type="Proteomes" id="UP001161406"/>
    </source>
</evidence>
<comment type="caution">
    <text evidence="9">The sequence shown here is derived from an EMBL/GenBank/DDBJ whole genome shotgun (WGS) entry which is preliminary data.</text>
</comment>
<keyword evidence="10" id="KW-1185">Reference proteome</keyword>
<dbReference type="InterPro" id="IPR035906">
    <property type="entry name" value="MetI-like_sf"/>
</dbReference>
<dbReference type="EMBL" id="BSNG01000001">
    <property type="protein sequence ID" value="GLQ10571.1"/>
    <property type="molecule type" value="Genomic_DNA"/>
</dbReference>
<evidence type="ECO:0000256" key="4">
    <source>
        <dbReference type="ARBA" id="ARBA00022692"/>
    </source>
</evidence>
<keyword evidence="6 7" id="KW-0472">Membrane</keyword>
<feature type="transmembrane region" description="Helical" evidence="7">
    <location>
        <begin position="182"/>
        <end position="204"/>
    </location>
</feature>
<proteinExistence type="inferred from homology"/>
<dbReference type="RefSeq" id="WP_284391256.1">
    <property type="nucleotide sequence ID" value="NZ_BSNG01000001.1"/>
</dbReference>
<feature type="domain" description="ABC transmembrane type-1" evidence="8">
    <location>
        <begin position="72"/>
        <end position="262"/>
    </location>
</feature>
<dbReference type="Pfam" id="PF00528">
    <property type="entry name" value="BPD_transp_1"/>
    <property type="match status" value="1"/>
</dbReference>
<dbReference type="InterPro" id="IPR000515">
    <property type="entry name" value="MetI-like"/>
</dbReference>
<dbReference type="Proteomes" id="UP001161406">
    <property type="component" value="Unassembled WGS sequence"/>
</dbReference>
<evidence type="ECO:0000256" key="2">
    <source>
        <dbReference type="ARBA" id="ARBA00022448"/>
    </source>
</evidence>
<evidence type="ECO:0000259" key="8">
    <source>
        <dbReference type="PROSITE" id="PS50928"/>
    </source>
</evidence>
<comment type="subcellular location">
    <subcellularLocation>
        <location evidence="1 7">Cell membrane</location>
        <topology evidence="1 7">Multi-pass membrane protein</topology>
    </subcellularLocation>
</comment>
<protein>
    <submittedName>
        <fullName evidence="9">Sugar ABC transporter permease</fullName>
    </submittedName>
</protein>
<reference evidence="9" key="1">
    <citation type="journal article" date="2014" name="Int. J. Syst. Evol. Microbiol.">
        <title>Complete genome of a new Firmicutes species belonging to the dominant human colonic microbiota ('Ruminococcus bicirculans') reveals two chromosomes and a selective capacity to utilize plant glucans.</title>
        <authorList>
            <consortium name="NISC Comparative Sequencing Program"/>
            <person name="Wegmann U."/>
            <person name="Louis P."/>
            <person name="Goesmann A."/>
            <person name="Henrissat B."/>
            <person name="Duncan S.H."/>
            <person name="Flint H.J."/>
        </authorList>
    </citation>
    <scope>NUCLEOTIDE SEQUENCE</scope>
    <source>
        <strain evidence="9">NBRC 103855</strain>
    </source>
</reference>
<feature type="transmembrane region" description="Helical" evidence="7">
    <location>
        <begin position="241"/>
        <end position="262"/>
    </location>
</feature>
<feature type="transmembrane region" description="Helical" evidence="7">
    <location>
        <begin position="107"/>
        <end position="130"/>
    </location>
</feature>
<name>A0ABQ5UIX5_9HYPH</name>
<feature type="transmembrane region" description="Helical" evidence="7">
    <location>
        <begin position="12"/>
        <end position="35"/>
    </location>
</feature>
<evidence type="ECO:0000313" key="9">
    <source>
        <dbReference type="EMBL" id="GLQ10571.1"/>
    </source>
</evidence>
<comment type="similarity">
    <text evidence="7">Belongs to the binding-protein-dependent transport system permease family.</text>
</comment>
<dbReference type="SUPFAM" id="SSF161098">
    <property type="entry name" value="MetI-like"/>
    <property type="match status" value="1"/>
</dbReference>
<gene>
    <name evidence="9" type="ORF">GCM10007913_25030</name>
</gene>
<keyword evidence="2 7" id="KW-0813">Transport</keyword>
<dbReference type="PROSITE" id="PS50928">
    <property type="entry name" value="ABC_TM1"/>
    <property type="match status" value="1"/>
</dbReference>
<evidence type="ECO:0000256" key="3">
    <source>
        <dbReference type="ARBA" id="ARBA00022475"/>
    </source>
</evidence>
<keyword evidence="3" id="KW-1003">Cell membrane</keyword>
<feature type="transmembrane region" description="Helical" evidence="7">
    <location>
        <begin position="76"/>
        <end position="98"/>
    </location>
</feature>
<keyword evidence="5 7" id="KW-1133">Transmembrane helix</keyword>
<dbReference type="PANTHER" id="PTHR43744:SF12">
    <property type="entry name" value="ABC TRANSPORTER PERMEASE PROTEIN MG189-RELATED"/>
    <property type="match status" value="1"/>
</dbReference>
<dbReference type="Gene3D" id="1.10.3720.10">
    <property type="entry name" value="MetI-like"/>
    <property type="match status" value="1"/>
</dbReference>
<sequence>MSKSHPVVTATLYGLLTTGAVIALLPFVWVLFGAFKSQAEIMSAPGAWLPHSFANVSNFVTLFTERMFGRYMVNSLIVSGATVVTNVLFATMAGYALAKLEFPGHKLVFGCVLAAMMVPYIALFVPQFFIIVQMGLVNSLTAVVLPIAVMPIGVFIMRQFADSVPDELLEAARLDGAGEFVIFFKIFLPLVGPAIATVAIITFLNSWNYFLWPLIVAQNQDTYTLPVGLAVASQGAKSTDYGLLLAGAIVVLLPVLILFLFLQKYFVQGIAGTGIK</sequence>
<dbReference type="PANTHER" id="PTHR43744">
    <property type="entry name" value="ABC TRANSPORTER PERMEASE PROTEIN MG189-RELATED-RELATED"/>
    <property type="match status" value="1"/>
</dbReference>
<evidence type="ECO:0000256" key="6">
    <source>
        <dbReference type="ARBA" id="ARBA00023136"/>
    </source>
</evidence>
<evidence type="ECO:0000256" key="1">
    <source>
        <dbReference type="ARBA" id="ARBA00004651"/>
    </source>
</evidence>